<protein>
    <submittedName>
        <fullName evidence="1">Wall-associated receptor kinase 2-like</fullName>
    </submittedName>
</protein>
<reference evidence="1 2" key="1">
    <citation type="submission" date="2019-12" db="EMBL/GenBank/DDBJ databases">
        <authorList>
            <person name="Alioto T."/>
            <person name="Alioto T."/>
            <person name="Gomez Garrido J."/>
        </authorList>
    </citation>
    <scope>NUCLEOTIDE SEQUENCE [LARGE SCALE GENOMIC DNA]</scope>
</reference>
<keyword evidence="2" id="KW-1185">Reference proteome</keyword>
<accession>A0A8S0RQV4</accession>
<proteinExistence type="predicted"/>
<sequence length="132" mass="14232">MAKVATDNLISSCAAICSKSSDLSDGSCSGIGCCQNSIPKGLKNYINFLNSYGNHTKVSSFNRCGYSFLGEQGRYRFHPSDVSDSNFEHRIVETVPMENSICVDSDTGLGGYHCNCSKGYKGNSYLRPGCQG</sequence>
<comment type="caution">
    <text evidence="1">The sequence shown here is derived from an EMBL/GenBank/DDBJ whole genome shotgun (WGS) entry which is preliminary data.</text>
</comment>
<dbReference type="Gramene" id="OE9A107185T1">
    <property type="protein sequence ID" value="OE9A107185C1"/>
    <property type="gene ID" value="OE9A107185"/>
</dbReference>
<evidence type="ECO:0000313" key="1">
    <source>
        <dbReference type="EMBL" id="CAA2982426.1"/>
    </source>
</evidence>
<dbReference type="PANTHER" id="PTHR33491">
    <property type="entry name" value="OSJNBA0016N04.9 PROTEIN"/>
    <property type="match status" value="1"/>
</dbReference>
<dbReference type="AlphaFoldDB" id="A0A8S0RQV4"/>
<organism evidence="1 2">
    <name type="scientific">Olea europaea subsp. europaea</name>
    <dbReference type="NCBI Taxonomy" id="158383"/>
    <lineage>
        <taxon>Eukaryota</taxon>
        <taxon>Viridiplantae</taxon>
        <taxon>Streptophyta</taxon>
        <taxon>Embryophyta</taxon>
        <taxon>Tracheophyta</taxon>
        <taxon>Spermatophyta</taxon>
        <taxon>Magnoliopsida</taxon>
        <taxon>eudicotyledons</taxon>
        <taxon>Gunneridae</taxon>
        <taxon>Pentapetalae</taxon>
        <taxon>asterids</taxon>
        <taxon>lamiids</taxon>
        <taxon>Lamiales</taxon>
        <taxon>Oleaceae</taxon>
        <taxon>Oleeae</taxon>
        <taxon>Olea</taxon>
    </lineage>
</organism>
<evidence type="ECO:0000313" key="2">
    <source>
        <dbReference type="Proteomes" id="UP000594638"/>
    </source>
</evidence>
<keyword evidence="1" id="KW-0808">Transferase</keyword>
<gene>
    <name evidence="1" type="ORF">OLEA9_A107185</name>
</gene>
<dbReference type="OrthoDB" id="1001427at2759"/>
<name>A0A8S0RQV4_OLEEU</name>
<dbReference type="EMBL" id="CACTIH010003694">
    <property type="protein sequence ID" value="CAA2982426.1"/>
    <property type="molecule type" value="Genomic_DNA"/>
</dbReference>
<dbReference type="GO" id="GO:0016301">
    <property type="term" value="F:kinase activity"/>
    <property type="evidence" value="ECO:0007669"/>
    <property type="project" value="UniProtKB-KW"/>
</dbReference>
<keyword evidence="1" id="KW-0675">Receptor</keyword>
<dbReference type="Proteomes" id="UP000594638">
    <property type="component" value="Unassembled WGS sequence"/>
</dbReference>
<keyword evidence="1" id="KW-0418">Kinase</keyword>